<gene>
    <name evidence="1" type="ORF">CSKR_112306</name>
</gene>
<dbReference type="EMBL" id="NIRI02000042">
    <property type="protein sequence ID" value="KAG5447385.1"/>
    <property type="molecule type" value="Genomic_DNA"/>
</dbReference>
<organism evidence="1 2">
    <name type="scientific">Clonorchis sinensis</name>
    <name type="common">Chinese liver fluke</name>
    <dbReference type="NCBI Taxonomy" id="79923"/>
    <lineage>
        <taxon>Eukaryota</taxon>
        <taxon>Metazoa</taxon>
        <taxon>Spiralia</taxon>
        <taxon>Lophotrochozoa</taxon>
        <taxon>Platyhelminthes</taxon>
        <taxon>Trematoda</taxon>
        <taxon>Digenea</taxon>
        <taxon>Opisthorchiida</taxon>
        <taxon>Opisthorchiata</taxon>
        <taxon>Opisthorchiidae</taxon>
        <taxon>Clonorchis</taxon>
    </lineage>
</organism>
<sequence>MMTMMYKLRKETCKGIEQIWLTIKSSSRVKALSVELRSFSIIPITNLNLTGIFAFLHIMAMPNASMTFSLPKASSRTPFSELVFPPSARPLAPDNLPLLTSSRAPLRESSTRSRDNDAVFANSSFTISSDTAGTSSSFTNWSSNPSITAVMVGVVDMPRHLASSLTCARCTTRAARSSG</sequence>
<protein>
    <submittedName>
        <fullName evidence="1">Uncharacterized protein</fullName>
    </submittedName>
</protein>
<reference evidence="1 2" key="1">
    <citation type="journal article" date="2018" name="Biotechnol. Adv.">
        <title>Improved genomic resources and new bioinformatic workflow for the carcinogenic parasite Clonorchis sinensis: Biotechnological implications.</title>
        <authorList>
            <person name="Wang D."/>
            <person name="Korhonen P.K."/>
            <person name="Gasser R.B."/>
            <person name="Young N.D."/>
        </authorList>
    </citation>
    <scope>NUCLEOTIDE SEQUENCE [LARGE SCALE GENOMIC DNA]</scope>
    <source>
        <strain evidence="1">Cs-k2</strain>
    </source>
</reference>
<evidence type="ECO:0000313" key="2">
    <source>
        <dbReference type="Proteomes" id="UP000286415"/>
    </source>
</evidence>
<reference evidence="1 2" key="2">
    <citation type="journal article" date="2021" name="Genomics">
        <title>High-quality reference genome for Clonorchis sinensis.</title>
        <authorList>
            <person name="Young N.D."/>
            <person name="Stroehlein A.J."/>
            <person name="Kinkar L."/>
            <person name="Wang T."/>
            <person name="Sohn W.M."/>
            <person name="Chang B.C.H."/>
            <person name="Kaur P."/>
            <person name="Weisz D."/>
            <person name="Dudchenko O."/>
            <person name="Aiden E.L."/>
            <person name="Korhonen P.K."/>
            <person name="Gasser R.B."/>
        </authorList>
    </citation>
    <scope>NUCLEOTIDE SEQUENCE [LARGE SCALE GENOMIC DNA]</scope>
    <source>
        <strain evidence="1">Cs-k2</strain>
    </source>
</reference>
<dbReference type="Proteomes" id="UP000286415">
    <property type="component" value="Unassembled WGS sequence"/>
</dbReference>
<proteinExistence type="predicted"/>
<name>A0A419PTW6_CLOSI</name>
<comment type="caution">
    <text evidence="1">The sequence shown here is derived from an EMBL/GenBank/DDBJ whole genome shotgun (WGS) entry which is preliminary data.</text>
</comment>
<keyword evidence="2" id="KW-1185">Reference proteome</keyword>
<evidence type="ECO:0000313" key="1">
    <source>
        <dbReference type="EMBL" id="KAG5447385.1"/>
    </source>
</evidence>
<dbReference type="InParanoid" id="A0A419PTW6"/>
<dbReference type="AlphaFoldDB" id="A0A419PTW6"/>
<accession>A0A419PTW6</accession>